<protein>
    <recommendedName>
        <fullName evidence="5">VWFD domain-containing protein</fullName>
    </recommendedName>
</protein>
<dbReference type="SMART" id="SM00832">
    <property type="entry name" value="C8"/>
    <property type="match status" value="2"/>
</dbReference>
<feature type="domain" description="VWFD" evidence="5">
    <location>
        <begin position="356"/>
        <end position="515"/>
    </location>
</feature>
<dbReference type="CDD" id="cd19941">
    <property type="entry name" value="TIL"/>
    <property type="match status" value="1"/>
</dbReference>
<evidence type="ECO:0000256" key="4">
    <source>
        <dbReference type="ARBA" id="ARBA00023157"/>
    </source>
</evidence>
<organism evidence="6 7">
    <name type="scientific">Sparus aurata</name>
    <name type="common">Gilthead sea bream</name>
    <dbReference type="NCBI Taxonomy" id="8175"/>
    <lineage>
        <taxon>Eukaryota</taxon>
        <taxon>Metazoa</taxon>
        <taxon>Chordata</taxon>
        <taxon>Craniata</taxon>
        <taxon>Vertebrata</taxon>
        <taxon>Euteleostomi</taxon>
        <taxon>Actinopterygii</taxon>
        <taxon>Neopterygii</taxon>
        <taxon>Teleostei</taxon>
        <taxon>Neoteleostei</taxon>
        <taxon>Acanthomorphata</taxon>
        <taxon>Eupercaria</taxon>
        <taxon>Spariformes</taxon>
        <taxon>Sparidae</taxon>
        <taxon>Sparus</taxon>
    </lineage>
</organism>
<evidence type="ECO:0000256" key="1">
    <source>
        <dbReference type="ARBA" id="ARBA00004370"/>
    </source>
</evidence>
<dbReference type="PROSITE" id="PS51233">
    <property type="entry name" value="VWFD"/>
    <property type="match status" value="2"/>
</dbReference>
<dbReference type="InterPro" id="IPR036084">
    <property type="entry name" value="Ser_inhib-like_sf"/>
</dbReference>
<dbReference type="SUPFAM" id="SSF57567">
    <property type="entry name" value="Serine protease inhibitors"/>
    <property type="match status" value="1"/>
</dbReference>
<dbReference type="GO" id="GO:0016020">
    <property type="term" value="C:membrane"/>
    <property type="evidence" value="ECO:0007669"/>
    <property type="project" value="UniProtKB-SubCell"/>
</dbReference>
<evidence type="ECO:0000256" key="2">
    <source>
        <dbReference type="ARBA" id="ARBA00022729"/>
    </source>
</evidence>
<keyword evidence="7" id="KW-1185">Reference proteome</keyword>
<evidence type="ECO:0000256" key="3">
    <source>
        <dbReference type="ARBA" id="ARBA00023136"/>
    </source>
</evidence>
<reference evidence="6" key="2">
    <citation type="submission" date="2025-08" db="UniProtKB">
        <authorList>
            <consortium name="Ensembl"/>
        </authorList>
    </citation>
    <scope>IDENTIFICATION</scope>
</reference>
<dbReference type="Gene3D" id="2.10.25.10">
    <property type="entry name" value="Laminin"/>
    <property type="match status" value="1"/>
</dbReference>
<dbReference type="Pfam" id="PF01826">
    <property type="entry name" value="TIL"/>
    <property type="match status" value="1"/>
</dbReference>
<reference evidence="6" key="3">
    <citation type="submission" date="2025-09" db="UniProtKB">
        <authorList>
            <consortium name="Ensembl"/>
        </authorList>
    </citation>
    <scope>IDENTIFICATION</scope>
</reference>
<dbReference type="GeneTree" id="ENSGT00950000183155"/>
<dbReference type="InterPro" id="IPR002919">
    <property type="entry name" value="TIL_dom"/>
</dbReference>
<dbReference type="InterPro" id="IPR014853">
    <property type="entry name" value="VWF/SSPO/ZAN-like_Cys-rich_dom"/>
</dbReference>
<dbReference type="Ensembl" id="ENSSAUT00010006590.1">
    <property type="protein sequence ID" value="ENSSAUP00010006122.1"/>
    <property type="gene ID" value="ENSSAUG00010002990.1"/>
</dbReference>
<dbReference type="PANTHER" id="PTHR46160:SF9">
    <property type="entry name" value="PROTEIN PRY2-RELATED"/>
    <property type="match status" value="1"/>
</dbReference>
<keyword evidence="3" id="KW-0472">Membrane</keyword>
<keyword evidence="4" id="KW-1015">Disulfide bond</keyword>
<dbReference type="SMART" id="SM00216">
    <property type="entry name" value="VWD"/>
    <property type="match status" value="2"/>
</dbReference>
<dbReference type="InterPro" id="IPR052749">
    <property type="entry name" value="Alpha-tectorin"/>
</dbReference>
<dbReference type="Pfam" id="PF00094">
    <property type="entry name" value="VWD"/>
    <property type="match status" value="2"/>
</dbReference>
<reference evidence="6" key="1">
    <citation type="submission" date="2021-04" db="EMBL/GenBank/DDBJ databases">
        <authorList>
            <consortium name="Wellcome Sanger Institute Data Sharing"/>
        </authorList>
    </citation>
    <scope>NUCLEOTIDE SEQUENCE [LARGE SCALE GENOMIC DNA]</scope>
</reference>
<keyword evidence="2" id="KW-0732">Signal</keyword>
<name>A0A671TZS2_SPAAU</name>
<accession>A0A671TZS2</accession>
<dbReference type="Proteomes" id="UP000472265">
    <property type="component" value="Chromosome 20"/>
</dbReference>
<dbReference type="InterPro" id="IPR001846">
    <property type="entry name" value="VWF_type-D"/>
</dbReference>
<comment type="subcellular location">
    <subcellularLocation>
        <location evidence="1">Membrane</location>
    </subcellularLocation>
</comment>
<evidence type="ECO:0000313" key="6">
    <source>
        <dbReference type="Ensembl" id="ENSSAUP00010006122.1"/>
    </source>
</evidence>
<dbReference type="Pfam" id="PF08742">
    <property type="entry name" value="C8"/>
    <property type="match status" value="2"/>
</dbReference>
<dbReference type="PANTHER" id="PTHR46160">
    <property type="entry name" value="ALPHA-TECTORIN-RELATED"/>
    <property type="match status" value="1"/>
</dbReference>
<sequence length="605" mass="66068">MFPGHDWSKCMSIMKPLSLSRDIVLKLRLVFMTGTKHDPALYMRSNMSLLVLTDLLVFLQVNGHFAATPFYLNNGTVQVYESGFSVIVSTVFGLEVSYDTNHYVRISVPHTYQNATCGLCGNFNGIRQDDFRTRQGEVVSSDVDFANSWQATGDDEPGCEAPCGGLACAACTDDQTALYSNTDHCGILQNSSGPFAACHQQLPPQSFVESCVFDLCVGEGYQPILCQALNVYASQCQQNGVQLPSWRRQGFCEIPCPANSHFEPQGAGCPATCVNPNSTQNCPLPAQESCICNSGFILSAGVCVPHSECGCSFEGRYYRSGETVILDEDCGRRCSCSHGSMTCHSHERSCRPNSYASCWIRGPGSYHTFDGLTYQYPGACRLTLAKVMGLSGHPHFVVTAEKEPRGQQGFARLLKFEVDGRRIRLPFSSASNQIQVYHSSVHSIILRTSFGVTVQTVWPHFVRVTAPGIYNGSLGGLCGNYNGHPHDDFRTPNGILVNSSQVFGDSCDGCGSSCPQCSNELLARAQCEVIQAADGPFSFCYEQVDPAPYFNDCVFDVCVSGNEGQDLLCRAIQAYVSACQSANVRIYPWRQNTTCSKPTAQIITK</sequence>
<evidence type="ECO:0000313" key="7">
    <source>
        <dbReference type="Proteomes" id="UP000472265"/>
    </source>
</evidence>
<proteinExistence type="predicted"/>
<evidence type="ECO:0000259" key="5">
    <source>
        <dbReference type="PROSITE" id="PS51233"/>
    </source>
</evidence>
<feature type="domain" description="VWFD" evidence="5">
    <location>
        <begin position="1"/>
        <end position="160"/>
    </location>
</feature>
<dbReference type="AlphaFoldDB" id="A0A671TZS2"/>